<proteinExistence type="predicted"/>
<evidence type="ECO:0000313" key="2">
    <source>
        <dbReference type="EMBL" id="MCY9761230.1"/>
    </source>
</evidence>
<evidence type="ECO:0000313" key="3">
    <source>
        <dbReference type="Proteomes" id="UP001527181"/>
    </source>
</evidence>
<keyword evidence="1" id="KW-0472">Membrane</keyword>
<feature type="transmembrane region" description="Helical" evidence="1">
    <location>
        <begin position="91"/>
        <end position="115"/>
    </location>
</feature>
<organism evidence="2 3">
    <name type="scientific">Paenibacillus alvei</name>
    <name type="common">Bacillus alvei</name>
    <dbReference type="NCBI Taxonomy" id="44250"/>
    <lineage>
        <taxon>Bacteria</taxon>
        <taxon>Bacillati</taxon>
        <taxon>Bacillota</taxon>
        <taxon>Bacilli</taxon>
        <taxon>Bacillales</taxon>
        <taxon>Paenibacillaceae</taxon>
        <taxon>Paenibacillus</taxon>
    </lineage>
</organism>
<name>A0ABT4GWZ3_PAEAL</name>
<sequence length="194" mass="22919">MFSDLTLLVTYLIIYLTMSSLEYLVYRRFKKNLEWPFRRIVIDEKEIIPKYRDTSILYESYKMLSPKMYKVVKMHLKSTENETPVLPIVELLIKIVFTLGLAFVGFTMSMSGVLLGQLQSNAEAKKDHFEAWYKIFSNLIQGYQSALDSYWNTFLFGVLIFLITMTHIIFIYLKKNLTKKHLVIIDQIESEKDQ</sequence>
<evidence type="ECO:0008006" key="4">
    <source>
        <dbReference type="Google" id="ProtNLM"/>
    </source>
</evidence>
<comment type="caution">
    <text evidence="2">The sequence shown here is derived from an EMBL/GenBank/DDBJ whole genome shotgun (WGS) entry which is preliminary data.</text>
</comment>
<dbReference type="RefSeq" id="WP_268594178.1">
    <property type="nucleotide sequence ID" value="NZ_JAMDNK010000031.1"/>
</dbReference>
<keyword evidence="3" id="KW-1185">Reference proteome</keyword>
<keyword evidence="1" id="KW-1133">Transmembrane helix</keyword>
<reference evidence="2 3" key="1">
    <citation type="submission" date="2022-05" db="EMBL/GenBank/DDBJ databases">
        <title>Genome Sequencing of Bee-Associated Microbes.</title>
        <authorList>
            <person name="Dunlap C."/>
        </authorList>
    </citation>
    <scope>NUCLEOTIDE SEQUENCE [LARGE SCALE GENOMIC DNA]</scope>
    <source>
        <strain evidence="2 3">NRRL B-04010</strain>
    </source>
</reference>
<dbReference type="EMBL" id="JAMDNP010000021">
    <property type="protein sequence ID" value="MCY9761230.1"/>
    <property type="molecule type" value="Genomic_DNA"/>
</dbReference>
<feature type="transmembrane region" description="Helical" evidence="1">
    <location>
        <begin position="6"/>
        <end position="26"/>
    </location>
</feature>
<dbReference type="Proteomes" id="UP001527181">
    <property type="component" value="Unassembled WGS sequence"/>
</dbReference>
<accession>A0ABT4GWZ3</accession>
<feature type="transmembrane region" description="Helical" evidence="1">
    <location>
        <begin position="154"/>
        <end position="173"/>
    </location>
</feature>
<protein>
    <recommendedName>
        <fullName evidence="4">MotA/TolQ/ExbB proton channel domain-containing protein</fullName>
    </recommendedName>
</protein>
<keyword evidence="1" id="KW-0812">Transmembrane</keyword>
<evidence type="ECO:0000256" key="1">
    <source>
        <dbReference type="SAM" id="Phobius"/>
    </source>
</evidence>
<gene>
    <name evidence="2" type="ORF">M5X12_11655</name>
</gene>